<protein>
    <submittedName>
        <fullName evidence="2">Uncharacterized protein</fullName>
    </submittedName>
</protein>
<feature type="compositionally biased region" description="Polar residues" evidence="1">
    <location>
        <begin position="11"/>
        <end position="23"/>
    </location>
</feature>
<dbReference type="EMBL" id="CABVLY010000040">
    <property type="protein sequence ID" value="VVU53869.1"/>
    <property type="molecule type" value="Genomic_DNA"/>
</dbReference>
<name>A0A6P2GJN4_9BURK</name>
<proteinExistence type="predicted"/>
<organism evidence="2 3">
    <name type="scientific">Burkholderia anthina</name>
    <dbReference type="NCBI Taxonomy" id="179879"/>
    <lineage>
        <taxon>Bacteria</taxon>
        <taxon>Pseudomonadati</taxon>
        <taxon>Pseudomonadota</taxon>
        <taxon>Betaproteobacteria</taxon>
        <taxon>Burkholderiales</taxon>
        <taxon>Burkholderiaceae</taxon>
        <taxon>Burkholderia</taxon>
        <taxon>Burkholderia cepacia complex</taxon>
    </lineage>
</organism>
<feature type="region of interest" description="Disordered" evidence="1">
    <location>
        <begin position="1"/>
        <end position="33"/>
    </location>
</feature>
<dbReference type="AlphaFoldDB" id="A0A6P2GJN4"/>
<sequence>MSNRKHELPTPKNSQPIFINQHPQAALADMPVK</sequence>
<evidence type="ECO:0000313" key="3">
    <source>
        <dbReference type="Proteomes" id="UP000494201"/>
    </source>
</evidence>
<dbReference type="Proteomes" id="UP000494201">
    <property type="component" value="Unassembled WGS sequence"/>
</dbReference>
<reference evidence="2 3" key="1">
    <citation type="submission" date="2019-09" db="EMBL/GenBank/DDBJ databases">
        <authorList>
            <person name="Depoorter E."/>
        </authorList>
    </citation>
    <scope>NUCLEOTIDE SEQUENCE [LARGE SCALE GENOMIC DNA]</scope>
    <source>
        <strain evidence="2">LMG 20980</strain>
    </source>
</reference>
<evidence type="ECO:0000313" key="2">
    <source>
        <dbReference type="EMBL" id="VVU53869.1"/>
    </source>
</evidence>
<accession>A0A6P2GJN4</accession>
<gene>
    <name evidence="2" type="ORF">BAN20980_06526</name>
</gene>
<evidence type="ECO:0000256" key="1">
    <source>
        <dbReference type="SAM" id="MobiDB-lite"/>
    </source>
</evidence>